<comment type="similarity">
    <text evidence="4">Belongs to the WhiA family.</text>
</comment>
<dbReference type="RefSeq" id="WP_255034359.1">
    <property type="nucleotide sequence ID" value="NZ_CP101414.1"/>
</dbReference>
<dbReference type="InterPro" id="IPR027434">
    <property type="entry name" value="Homing_endonucl"/>
</dbReference>
<feature type="domain" description="Sporulation regulator WhiA C-terminal" evidence="5">
    <location>
        <begin position="207"/>
        <end position="288"/>
    </location>
</feature>
<evidence type="ECO:0000256" key="4">
    <source>
        <dbReference type="HAMAP-Rule" id="MF_01420"/>
    </source>
</evidence>
<proteinExistence type="inferred from homology"/>
<comment type="caution">
    <text evidence="8">The sequence shown here is derived from an EMBL/GenBank/DDBJ whole genome shotgun (WGS) entry which is preliminary data.</text>
</comment>
<dbReference type="PANTHER" id="PTHR37307:SF1">
    <property type="entry name" value="CELL DIVISION PROTEIN WHIA-RELATED"/>
    <property type="match status" value="1"/>
</dbReference>
<keyword evidence="3 4" id="KW-0131">Cell cycle</keyword>
<evidence type="ECO:0000313" key="9">
    <source>
        <dbReference type="Proteomes" id="UP001216384"/>
    </source>
</evidence>
<keyword evidence="1 4" id="KW-0132">Cell division</keyword>
<dbReference type="InterPro" id="IPR023054">
    <property type="entry name" value="Sporulation_regulator_WhiA_C"/>
</dbReference>
<dbReference type="GO" id="GO:0051301">
    <property type="term" value="P:cell division"/>
    <property type="evidence" value="ECO:0007669"/>
    <property type="project" value="UniProtKB-UniRule"/>
</dbReference>
<dbReference type="AlphaFoldDB" id="A0AAW6HPA0"/>
<dbReference type="GO" id="GO:0043937">
    <property type="term" value="P:regulation of sporulation"/>
    <property type="evidence" value="ECO:0007669"/>
    <property type="project" value="InterPro"/>
</dbReference>
<dbReference type="NCBIfam" id="TIGR00647">
    <property type="entry name" value="DNA_bind_WhiA"/>
    <property type="match status" value="1"/>
</dbReference>
<dbReference type="InterPro" id="IPR003802">
    <property type="entry name" value="Sporulation_regulator_WhiA"/>
</dbReference>
<keyword evidence="2 4" id="KW-0238">DNA-binding</keyword>
<dbReference type="Pfam" id="PF14527">
    <property type="entry name" value="LAGLIDADG_WhiA"/>
    <property type="match status" value="1"/>
</dbReference>
<evidence type="ECO:0000313" key="7">
    <source>
        <dbReference type="EMBL" id="MDC4182082.1"/>
    </source>
</evidence>
<dbReference type="PANTHER" id="PTHR37307">
    <property type="entry name" value="CELL DIVISION PROTEIN WHIA-RELATED"/>
    <property type="match status" value="1"/>
</dbReference>
<sequence length="295" mass="34698">MRTFSQELKTEICNQELDTKSAKYFLNGIVFNKLVSIDNSYLSYTTQYPKTIRFLKKILVLLDQELKDEITYTKKVNQLKKTEYELNFKLDQEILSLDSSSDYEDYMYAFFGGLFLSVGNVSSPDSKDHHLELVFNEEYNAILINNLLIQNGHEHFKLTTRKNKFVLYLKKVQEIINFIAYIKAFDCVFKYEDESIKRKIYSKVKSSNNLDIVNLTKTIDLNNKLKPMIETIIYDESFNEQTELFKRYCFTKLQNPSASLLELSSILTKEGFPITRTGLAHYNKKIKILYEQLKK</sequence>
<evidence type="ECO:0000256" key="3">
    <source>
        <dbReference type="ARBA" id="ARBA00023306"/>
    </source>
</evidence>
<protein>
    <recommendedName>
        <fullName evidence="4">Probable cell division protein WhiA</fullName>
    </recommendedName>
</protein>
<gene>
    <name evidence="4 8" type="primary">whiA</name>
    <name evidence="7" type="ORF">LNO68_02650</name>
    <name evidence="8" type="ORF">LNO71_02595</name>
</gene>
<accession>A0AAW6HPA0</accession>
<evidence type="ECO:0000256" key="2">
    <source>
        <dbReference type="ARBA" id="ARBA00023125"/>
    </source>
</evidence>
<reference evidence="8 10" key="1">
    <citation type="submission" date="2021-11" db="EMBL/GenBank/DDBJ databases">
        <title>Description of Mycoplasma bradburyaesp. nov.from sea birds: a tribute to a great mycoplasmologist.</title>
        <authorList>
            <person name="Ramirez A.S."/>
            <person name="Poveda C."/>
            <person name="Suarez-Perez A."/>
            <person name="Rosales R.S."/>
            <person name="Dijkman R."/>
            <person name="Feberwee A."/>
            <person name="Spergser J."/>
            <person name="Szostak M.P."/>
            <person name="Ressel L."/>
            <person name="Calabuig P."/>
            <person name="Catania S."/>
            <person name="Gobbo F."/>
            <person name="Timofte D."/>
            <person name="Poveda J.B."/>
        </authorList>
    </citation>
    <scope>NUCLEOTIDE SEQUENCE</scope>
    <source>
        <strain evidence="7 10">T158</strain>
        <strain evidence="8">T264</strain>
    </source>
</reference>
<comment type="function">
    <text evidence="4">Involved in cell division and chromosome segregation.</text>
</comment>
<dbReference type="EMBL" id="JAJHZP010000014">
    <property type="protein sequence ID" value="MDC4183529.1"/>
    <property type="molecule type" value="Genomic_DNA"/>
</dbReference>
<dbReference type="Proteomes" id="UP001220940">
    <property type="component" value="Unassembled WGS sequence"/>
</dbReference>
<dbReference type="HAMAP" id="MF_01420">
    <property type="entry name" value="HTH_type_WhiA"/>
    <property type="match status" value="1"/>
</dbReference>
<evidence type="ECO:0000259" key="6">
    <source>
        <dbReference type="Pfam" id="PF14527"/>
    </source>
</evidence>
<dbReference type="Pfam" id="PF02650">
    <property type="entry name" value="HTH_WhiA"/>
    <property type="match status" value="1"/>
</dbReference>
<keyword evidence="10" id="KW-1185">Reference proteome</keyword>
<evidence type="ECO:0000313" key="8">
    <source>
        <dbReference type="EMBL" id="MDC4183529.1"/>
    </source>
</evidence>
<dbReference type="Proteomes" id="UP001216384">
    <property type="component" value="Unassembled WGS sequence"/>
</dbReference>
<evidence type="ECO:0000259" key="5">
    <source>
        <dbReference type="Pfam" id="PF02650"/>
    </source>
</evidence>
<dbReference type="InterPro" id="IPR039518">
    <property type="entry name" value="WhiA_LAGLIDADG_dom"/>
</dbReference>
<evidence type="ECO:0000313" key="10">
    <source>
        <dbReference type="Proteomes" id="UP001220940"/>
    </source>
</evidence>
<name>A0AAW6HPA0_9MOLU</name>
<dbReference type="Gene3D" id="3.10.28.10">
    <property type="entry name" value="Homing endonucleases"/>
    <property type="match status" value="1"/>
</dbReference>
<organism evidence="8 9">
    <name type="scientific">Mycoplasma bradburyae</name>
    <dbReference type="NCBI Taxonomy" id="2963128"/>
    <lineage>
        <taxon>Bacteria</taxon>
        <taxon>Bacillati</taxon>
        <taxon>Mycoplasmatota</taxon>
        <taxon>Mollicutes</taxon>
        <taxon>Mycoplasmataceae</taxon>
        <taxon>Mycoplasma</taxon>
    </lineage>
</organism>
<feature type="domain" description="WhiA LAGLIDADG-like" evidence="6">
    <location>
        <begin position="109"/>
        <end position="199"/>
    </location>
</feature>
<evidence type="ECO:0000256" key="1">
    <source>
        <dbReference type="ARBA" id="ARBA00022618"/>
    </source>
</evidence>
<dbReference type="SUPFAM" id="SSF55608">
    <property type="entry name" value="Homing endonucleases"/>
    <property type="match status" value="1"/>
</dbReference>
<dbReference type="GO" id="GO:0003677">
    <property type="term" value="F:DNA binding"/>
    <property type="evidence" value="ECO:0007669"/>
    <property type="project" value="UniProtKB-UniRule"/>
</dbReference>
<dbReference type="EMBL" id="JAJHZM010000012">
    <property type="protein sequence ID" value="MDC4182082.1"/>
    <property type="molecule type" value="Genomic_DNA"/>
</dbReference>